<dbReference type="AlphaFoldDB" id="A0AA46P199"/>
<dbReference type="Proteomes" id="UP001163947">
    <property type="component" value="Chromosome"/>
</dbReference>
<dbReference type="InterPro" id="IPR029058">
    <property type="entry name" value="AB_hydrolase_fold"/>
</dbReference>
<keyword evidence="2" id="KW-0378">Hydrolase</keyword>
<dbReference type="SUPFAM" id="SSF53474">
    <property type="entry name" value="alpha/beta-Hydrolases"/>
    <property type="match status" value="1"/>
</dbReference>
<reference evidence="2" key="1">
    <citation type="submission" date="2022-09" db="EMBL/GenBank/DDBJ databases">
        <title>The genome sequence of Rhodococcus aetherivorans N1.</title>
        <authorList>
            <person name="Jiang W."/>
        </authorList>
    </citation>
    <scope>NUCLEOTIDE SEQUENCE</scope>
    <source>
        <strain evidence="2">N1</strain>
    </source>
</reference>
<dbReference type="PANTHER" id="PTHR37017:SF11">
    <property type="entry name" value="ESTERASE_LIPASE_THIOESTERASE DOMAIN-CONTAINING PROTEIN"/>
    <property type="match status" value="1"/>
</dbReference>
<evidence type="ECO:0000313" key="3">
    <source>
        <dbReference type="Proteomes" id="UP001163947"/>
    </source>
</evidence>
<name>A0AA46P199_9NOCA</name>
<feature type="domain" description="AB hydrolase-1" evidence="1">
    <location>
        <begin position="5"/>
        <end position="226"/>
    </location>
</feature>
<protein>
    <submittedName>
        <fullName evidence="2">Alpha/beta hydrolase</fullName>
    </submittedName>
</protein>
<dbReference type="RefSeq" id="WP_231772804.1">
    <property type="nucleotide sequence ID" value="NZ_CP088969.1"/>
</dbReference>
<dbReference type="PANTHER" id="PTHR37017">
    <property type="entry name" value="AB HYDROLASE-1 DOMAIN-CONTAINING PROTEIN-RELATED"/>
    <property type="match status" value="1"/>
</dbReference>
<evidence type="ECO:0000259" key="1">
    <source>
        <dbReference type="Pfam" id="PF12697"/>
    </source>
</evidence>
<organism evidence="2 3">
    <name type="scientific">Rhodococcus aetherivorans</name>
    <dbReference type="NCBI Taxonomy" id="191292"/>
    <lineage>
        <taxon>Bacteria</taxon>
        <taxon>Bacillati</taxon>
        <taxon>Actinomycetota</taxon>
        <taxon>Actinomycetes</taxon>
        <taxon>Mycobacteriales</taxon>
        <taxon>Nocardiaceae</taxon>
        <taxon>Rhodococcus</taxon>
    </lineage>
</organism>
<sequence>MGAHVILVPGFWLGAWAWEAVAEDLRARGHRVDALTLPGLGSVRTDRSGITLDDHVGAVVDAVAGGAIVVAHSGAGPVAYAASDRVPTDVARLVYVDSGPLPDAAALRPDLDAAVAEIPLPPWAELEADGNSLHGLDDAALQRFRERAVPHPAGPARTPLALHDDARLRVPTTVVCSSFPSGAIPRMAQSGHPVASELGRLTDVEYVDLPTGHWPMWSRPADLAAAIDSATIDTATIDTAGRR</sequence>
<dbReference type="EMBL" id="CP106982">
    <property type="protein sequence ID" value="UYF91770.1"/>
    <property type="molecule type" value="Genomic_DNA"/>
</dbReference>
<gene>
    <name evidence="2" type="ORF">OCS65_14590</name>
</gene>
<proteinExistence type="predicted"/>
<dbReference type="InterPro" id="IPR000073">
    <property type="entry name" value="AB_hydrolase_1"/>
</dbReference>
<evidence type="ECO:0000313" key="2">
    <source>
        <dbReference type="EMBL" id="UYF91770.1"/>
    </source>
</evidence>
<dbReference type="InterPro" id="IPR052897">
    <property type="entry name" value="Sec-Metab_Biosynth_Hydrolase"/>
</dbReference>
<dbReference type="Gene3D" id="3.40.50.1820">
    <property type="entry name" value="alpha/beta hydrolase"/>
    <property type="match status" value="1"/>
</dbReference>
<dbReference type="Pfam" id="PF12697">
    <property type="entry name" value="Abhydrolase_6"/>
    <property type="match status" value="1"/>
</dbReference>
<accession>A0AA46P199</accession>
<dbReference type="GO" id="GO:0016787">
    <property type="term" value="F:hydrolase activity"/>
    <property type="evidence" value="ECO:0007669"/>
    <property type="project" value="UniProtKB-KW"/>
</dbReference>
<dbReference type="GeneID" id="83621669"/>